<dbReference type="PANTHER" id="PTHR34700:SF4">
    <property type="entry name" value="PHAGE-LIKE ELEMENT PBSX PROTEIN XKDP"/>
    <property type="match status" value="1"/>
</dbReference>
<dbReference type="InterPro" id="IPR023346">
    <property type="entry name" value="Lysozyme-like_dom_sf"/>
</dbReference>
<comment type="similarity">
    <text evidence="1">Belongs to the transglycosylase family. Rpf subfamily.</text>
</comment>
<dbReference type="InterPro" id="IPR036779">
    <property type="entry name" value="LysM_dom_sf"/>
</dbReference>
<accession>A0A066YTB3</accession>
<dbReference type="CDD" id="cd13925">
    <property type="entry name" value="RPF"/>
    <property type="match status" value="1"/>
</dbReference>
<dbReference type="CDD" id="cd00118">
    <property type="entry name" value="LysM"/>
    <property type="match status" value="1"/>
</dbReference>
<gene>
    <name evidence="6" type="ORF">KCH_46760</name>
</gene>
<dbReference type="GO" id="GO:0016787">
    <property type="term" value="F:hydrolase activity"/>
    <property type="evidence" value="ECO:0007669"/>
    <property type="project" value="UniProtKB-KW"/>
</dbReference>
<protein>
    <recommendedName>
        <fullName evidence="5">LysM domain-containing protein</fullName>
    </recommendedName>
</protein>
<feature type="signal peptide" evidence="4">
    <location>
        <begin position="1"/>
        <end position="41"/>
    </location>
</feature>
<evidence type="ECO:0000256" key="3">
    <source>
        <dbReference type="SAM" id="MobiDB-lite"/>
    </source>
</evidence>
<evidence type="ECO:0000256" key="1">
    <source>
        <dbReference type="ARBA" id="ARBA00010830"/>
    </source>
</evidence>
<reference evidence="6 7" key="1">
    <citation type="submission" date="2014-05" db="EMBL/GenBank/DDBJ databases">
        <title>Draft Genome Sequence of Kitasatospora cheerisanensis KCTC 2395.</title>
        <authorList>
            <person name="Nam D.H."/>
        </authorList>
    </citation>
    <scope>NUCLEOTIDE SEQUENCE [LARGE SCALE GENOMIC DNA]</scope>
    <source>
        <strain evidence="6 7">KCTC 2395</strain>
    </source>
</reference>
<evidence type="ECO:0000313" key="7">
    <source>
        <dbReference type="Proteomes" id="UP000027178"/>
    </source>
</evidence>
<keyword evidence="7" id="KW-1185">Reference proteome</keyword>
<evidence type="ECO:0000256" key="4">
    <source>
        <dbReference type="SAM" id="SignalP"/>
    </source>
</evidence>
<name>A0A066YTB3_9ACTN</name>
<feature type="region of interest" description="Disordered" evidence="3">
    <location>
        <begin position="117"/>
        <end position="188"/>
    </location>
</feature>
<dbReference type="InterPro" id="IPR052196">
    <property type="entry name" value="Bact_Kbp"/>
</dbReference>
<dbReference type="Gene3D" id="1.10.530.10">
    <property type="match status" value="1"/>
</dbReference>
<dbReference type="PROSITE" id="PS51782">
    <property type="entry name" value="LYSM"/>
    <property type="match status" value="1"/>
</dbReference>
<dbReference type="eggNOG" id="COG1652">
    <property type="taxonomic scope" value="Bacteria"/>
</dbReference>
<dbReference type="PATRIC" id="fig|1348663.4.peg.4513"/>
<keyword evidence="2" id="KW-0378">Hydrolase</keyword>
<feature type="compositionally biased region" description="Low complexity" evidence="3">
    <location>
        <begin position="161"/>
        <end position="180"/>
    </location>
</feature>
<feature type="chain" id="PRO_5001631792" description="LysM domain-containing protein" evidence="4">
    <location>
        <begin position="42"/>
        <end position="233"/>
    </location>
</feature>
<dbReference type="EMBL" id="JNBY01000095">
    <property type="protein sequence ID" value="KDN83194.1"/>
    <property type="molecule type" value="Genomic_DNA"/>
</dbReference>
<dbReference type="PANTHER" id="PTHR34700">
    <property type="entry name" value="POTASSIUM BINDING PROTEIN KBP"/>
    <property type="match status" value="1"/>
</dbReference>
<comment type="caution">
    <text evidence="6">The sequence shown here is derived from an EMBL/GenBank/DDBJ whole genome shotgun (WGS) entry which is preliminary data.</text>
</comment>
<dbReference type="Gene3D" id="3.10.350.10">
    <property type="entry name" value="LysM domain"/>
    <property type="match status" value="1"/>
</dbReference>
<dbReference type="SUPFAM" id="SSF53955">
    <property type="entry name" value="Lysozyme-like"/>
    <property type="match status" value="1"/>
</dbReference>
<dbReference type="RefSeq" id="WP_035865410.1">
    <property type="nucleotide sequence ID" value="NZ_KK853997.1"/>
</dbReference>
<keyword evidence="4" id="KW-0732">Signal</keyword>
<dbReference type="Pfam" id="PF06737">
    <property type="entry name" value="Transglycosylas"/>
    <property type="match status" value="1"/>
</dbReference>
<dbReference type="InterPro" id="IPR010618">
    <property type="entry name" value="RPF"/>
</dbReference>
<dbReference type="OrthoDB" id="1404170at2"/>
<organism evidence="6 7">
    <name type="scientific">Kitasatospora cheerisanensis KCTC 2395</name>
    <dbReference type="NCBI Taxonomy" id="1348663"/>
    <lineage>
        <taxon>Bacteria</taxon>
        <taxon>Bacillati</taxon>
        <taxon>Actinomycetota</taxon>
        <taxon>Actinomycetes</taxon>
        <taxon>Kitasatosporales</taxon>
        <taxon>Streptomycetaceae</taxon>
        <taxon>Kitasatospora</taxon>
    </lineage>
</organism>
<dbReference type="Pfam" id="PF01476">
    <property type="entry name" value="LysM"/>
    <property type="match status" value="1"/>
</dbReference>
<sequence>MLFTGTGRHRRSTKAEKVVAAAGVASVGLALPLLSATGAAAAPADTWDRVAQCESGGNWGINTGNGYYGGLQFSSSTWRAYGGGQYAPSADQASRSQQIAVAERVLASQGPGAWPVCSGKAGLTKGGGSSQDTASRSQQRAAAPKAAQQQAPKTNKAPQTAKTPKQAPAQSAPAAKQQPQNGAAGYTVQDGDTLSGIAAARNVTGGWEQLYQANRGVIGANPDLIVPGQVLSL</sequence>
<feature type="compositionally biased region" description="Low complexity" evidence="3">
    <location>
        <begin position="134"/>
        <end position="153"/>
    </location>
</feature>
<dbReference type="AlphaFoldDB" id="A0A066YTB3"/>
<evidence type="ECO:0000313" key="6">
    <source>
        <dbReference type="EMBL" id="KDN83194.1"/>
    </source>
</evidence>
<dbReference type="InterPro" id="IPR018392">
    <property type="entry name" value="LysM"/>
</dbReference>
<feature type="domain" description="LysM" evidence="5">
    <location>
        <begin position="184"/>
        <end position="233"/>
    </location>
</feature>
<dbReference type="SUPFAM" id="SSF54106">
    <property type="entry name" value="LysM domain"/>
    <property type="match status" value="1"/>
</dbReference>
<evidence type="ECO:0000256" key="2">
    <source>
        <dbReference type="ARBA" id="ARBA00022801"/>
    </source>
</evidence>
<dbReference type="HOGENOM" id="CLU_045108_0_0_11"/>
<dbReference type="Proteomes" id="UP000027178">
    <property type="component" value="Unassembled WGS sequence"/>
</dbReference>
<evidence type="ECO:0000259" key="5">
    <source>
        <dbReference type="PROSITE" id="PS51782"/>
    </source>
</evidence>
<dbReference type="SMART" id="SM00257">
    <property type="entry name" value="LysM"/>
    <property type="match status" value="1"/>
</dbReference>
<proteinExistence type="inferred from homology"/>